<dbReference type="SUPFAM" id="SSF56854">
    <property type="entry name" value="Bcl-2 inhibitors of programmed cell death"/>
    <property type="match status" value="1"/>
</dbReference>
<sequence length="492" mass="52949">MATSGSSSSVPDGFHYETKYVVLNYLGLVPQSHLQATASEGEDNSAVDREMDKDRNRQMKVQIEEELRHLEDEISTSFSSTGFDHHTSPVFSPANPETTIEDCLAALGDRVTRDLNKHLASTVNALLSAPLDYERFRQAAQDVSCHTQSGWSKVLVPLVLLQALQAEGHTLTTLLSLGVRFLEEAEADYIIQQGGWGTVFTLEEEQGVVIAEDSNDIYILSGERLSGHLSPPTSLLVTGESSGPGSWQTESLPVSLAGHESWAHVGLMEDVKSLDSNEGVLAEERSENNSSNSDIVHVEREDAEEGEEPELQESMLSVLGTESELAELRAEFREDTPPTVPAALQPVVAYVEPVVLEMPAPLSAVPSEPEPLAPSPVDEAALALEALPLPPTKVPLTPPPTEPVPEPQLFAEQEPDSEPDAAPPTPDLVPEEPESQSELEPSAAPLLQAPLAEEPPAQSDPESELPVLLYGGALLVALAAVVAWGVLTHRKK</sequence>
<keyword evidence="6" id="KW-1185">Reference proteome</keyword>
<feature type="region of interest" description="Disordered" evidence="2">
    <location>
        <begin position="390"/>
        <end position="464"/>
    </location>
</feature>
<evidence type="ECO:0000256" key="3">
    <source>
        <dbReference type="SAM" id="Phobius"/>
    </source>
</evidence>
<dbReference type="PANTHER" id="PTHR15758">
    <property type="entry name" value="BCL-2-LIKE PROTEIN 13"/>
    <property type="match status" value="1"/>
</dbReference>
<dbReference type="InterPro" id="IPR046371">
    <property type="entry name" value="Bcl-2_BH1-3"/>
</dbReference>
<feature type="domain" description="Bcl-2 Bcl-2 homology region 1-3" evidence="4">
    <location>
        <begin position="104"/>
        <end position="196"/>
    </location>
</feature>
<dbReference type="Gene3D" id="1.10.437.10">
    <property type="entry name" value="Blc2-like"/>
    <property type="match status" value="1"/>
</dbReference>
<evidence type="ECO:0000313" key="6">
    <source>
        <dbReference type="Proteomes" id="UP001557470"/>
    </source>
</evidence>
<keyword evidence="3" id="KW-0812">Transmembrane</keyword>
<keyword evidence="3" id="KW-0472">Membrane</keyword>
<dbReference type="Pfam" id="PF00452">
    <property type="entry name" value="Bcl-2"/>
    <property type="match status" value="1"/>
</dbReference>
<evidence type="ECO:0000259" key="4">
    <source>
        <dbReference type="Pfam" id="PF00452"/>
    </source>
</evidence>
<dbReference type="InterPro" id="IPR042398">
    <property type="entry name" value="BCL2L13"/>
</dbReference>
<feature type="compositionally biased region" description="Low complexity" evidence="2">
    <location>
        <begin position="438"/>
        <end position="464"/>
    </location>
</feature>
<reference evidence="5 6" key="1">
    <citation type="submission" date="2024-06" db="EMBL/GenBank/DDBJ databases">
        <authorList>
            <person name="Pan Q."/>
            <person name="Wen M."/>
            <person name="Jouanno E."/>
            <person name="Zahm M."/>
            <person name="Klopp C."/>
            <person name="Cabau C."/>
            <person name="Louis A."/>
            <person name="Berthelot C."/>
            <person name="Parey E."/>
            <person name="Roest Crollius H."/>
            <person name="Montfort J."/>
            <person name="Robinson-Rechavi M."/>
            <person name="Bouchez O."/>
            <person name="Lampietro C."/>
            <person name="Lopez Roques C."/>
            <person name="Donnadieu C."/>
            <person name="Postlethwait J."/>
            <person name="Bobe J."/>
            <person name="Verreycken H."/>
            <person name="Guiguen Y."/>
        </authorList>
    </citation>
    <scope>NUCLEOTIDE SEQUENCE [LARGE SCALE GENOMIC DNA]</scope>
    <source>
        <strain evidence="5">Up_M1</strain>
        <tissue evidence="5">Testis</tissue>
    </source>
</reference>
<organism evidence="5 6">
    <name type="scientific">Umbra pygmaea</name>
    <name type="common">Eastern mudminnow</name>
    <dbReference type="NCBI Taxonomy" id="75934"/>
    <lineage>
        <taxon>Eukaryota</taxon>
        <taxon>Metazoa</taxon>
        <taxon>Chordata</taxon>
        <taxon>Craniata</taxon>
        <taxon>Vertebrata</taxon>
        <taxon>Euteleostomi</taxon>
        <taxon>Actinopterygii</taxon>
        <taxon>Neopterygii</taxon>
        <taxon>Teleostei</taxon>
        <taxon>Protacanthopterygii</taxon>
        <taxon>Esociformes</taxon>
        <taxon>Umbridae</taxon>
        <taxon>Umbra</taxon>
    </lineage>
</organism>
<name>A0ABD0WB57_UMBPY</name>
<feature type="compositionally biased region" description="Acidic residues" evidence="2">
    <location>
        <begin position="301"/>
        <end position="310"/>
    </location>
</feature>
<comment type="similarity">
    <text evidence="1">Belongs to the Bcl-2 family.</text>
</comment>
<keyword evidence="3" id="KW-1133">Transmembrane helix</keyword>
<dbReference type="PANTHER" id="PTHR15758:SF2">
    <property type="entry name" value="BCL-2-LIKE PROTEIN 13"/>
    <property type="match status" value="1"/>
</dbReference>
<feature type="transmembrane region" description="Helical" evidence="3">
    <location>
        <begin position="467"/>
        <end position="487"/>
    </location>
</feature>
<protein>
    <recommendedName>
        <fullName evidence="4">Bcl-2 Bcl-2 homology region 1-3 domain-containing protein</fullName>
    </recommendedName>
</protein>
<feature type="compositionally biased region" description="Pro residues" evidence="2">
    <location>
        <begin position="390"/>
        <end position="406"/>
    </location>
</feature>
<dbReference type="InterPro" id="IPR036834">
    <property type="entry name" value="Bcl-2-like_sf"/>
</dbReference>
<evidence type="ECO:0000256" key="1">
    <source>
        <dbReference type="ARBA" id="ARBA00009458"/>
    </source>
</evidence>
<feature type="region of interest" description="Disordered" evidence="2">
    <location>
        <begin position="279"/>
        <end position="310"/>
    </location>
</feature>
<accession>A0ABD0WB57</accession>
<dbReference type="Proteomes" id="UP001557470">
    <property type="component" value="Unassembled WGS sequence"/>
</dbReference>
<gene>
    <name evidence="5" type="ORF">UPYG_G00267880</name>
</gene>
<dbReference type="AlphaFoldDB" id="A0ABD0WB57"/>
<evidence type="ECO:0000313" key="5">
    <source>
        <dbReference type="EMBL" id="KAL0968515.1"/>
    </source>
</evidence>
<comment type="caution">
    <text evidence="5">The sequence shown here is derived from an EMBL/GenBank/DDBJ whole genome shotgun (WGS) entry which is preliminary data.</text>
</comment>
<proteinExistence type="inferred from homology"/>
<evidence type="ECO:0000256" key="2">
    <source>
        <dbReference type="SAM" id="MobiDB-lite"/>
    </source>
</evidence>
<dbReference type="FunFam" id="1.10.437.10:FF:000015">
    <property type="entry name" value="BCL2 like 13"/>
    <property type="match status" value="1"/>
</dbReference>
<dbReference type="EMBL" id="JAGEUA010000008">
    <property type="protein sequence ID" value="KAL0968515.1"/>
    <property type="molecule type" value="Genomic_DNA"/>
</dbReference>